<evidence type="ECO:0000256" key="2">
    <source>
        <dbReference type="ARBA" id="ARBA00023140"/>
    </source>
</evidence>
<dbReference type="Pfam" id="PF00378">
    <property type="entry name" value="ECH_1"/>
    <property type="match status" value="1"/>
</dbReference>
<gene>
    <name evidence="4" type="ORF">BCR42DRAFT_421848</name>
</gene>
<dbReference type="InterPro" id="IPR014748">
    <property type="entry name" value="Enoyl-CoA_hydra_C"/>
</dbReference>
<sequence>MSQPTFKHFETTLLPSGVYEFAFNRPQIYNALSPEVYKEWLDAILWAATDDRVKVFVLTGRGKFYCSGQEIKRPDFSESGDKADRQKRAVTKALVTALIDFPKLLIAAVNGPAYGFAVTSLALCDVVYATPDATFTTPFMKLGFCAEACSSYTFPRIMGNSKANEMLLMGRTMGVEEMIGCGFVSRTITKDKLRERVLQLAEEASKFSLTALKVTKDLVRQNERPLLHRVNEDEMAKLHIRVRTPESIASLNSFVDASEKRRSERKAIKNKL</sequence>
<comment type="caution">
    <text evidence="4">The sequence shown here is derived from an EMBL/GenBank/DDBJ whole genome shotgun (WGS) entry which is preliminary data.</text>
</comment>
<dbReference type="CDD" id="cd06558">
    <property type="entry name" value="crotonase-like"/>
    <property type="match status" value="1"/>
</dbReference>
<dbReference type="PANTHER" id="PTHR43684">
    <property type="match status" value="1"/>
</dbReference>
<evidence type="ECO:0000256" key="3">
    <source>
        <dbReference type="ARBA" id="ARBA00023235"/>
    </source>
</evidence>
<evidence type="ECO:0000256" key="1">
    <source>
        <dbReference type="ARBA" id="ARBA00004275"/>
    </source>
</evidence>
<dbReference type="GO" id="GO:0005777">
    <property type="term" value="C:peroxisome"/>
    <property type="evidence" value="ECO:0007669"/>
    <property type="project" value="UniProtKB-SubCell"/>
</dbReference>
<protein>
    <submittedName>
        <fullName evidence="4">ClpP/crotonase-like domain-containing protein</fullName>
    </submittedName>
</protein>
<keyword evidence="2" id="KW-0576">Peroxisome</keyword>
<dbReference type="InterPro" id="IPR001753">
    <property type="entry name" value="Enoyl-CoA_hydra/iso"/>
</dbReference>
<dbReference type="Gene3D" id="3.90.226.10">
    <property type="entry name" value="2-enoyl-CoA Hydratase, Chain A, domain 1"/>
    <property type="match status" value="1"/>
</dbReference>
<dbReference type="STRING" id="90262.A0A1X2I703"/>
<keyword evidence="5" id="KW-1185">Reference proteome</keyword>
<dbReference type="PANTHER" id="PTHR43684:SF1">
    <property type="entry name" value="ENOYL-COA DELTA ISOMERASE 2"/>
    <property type="match status" value="1"/>
</dbReference>
<dbReference type="AlphaFoldDB" id="A0A1X2I703"/>
<dbReference type="Proteomes" id="UP000193560">
    <property type="component" value="Unassembled WGS sequence"/>
</dbReference>
<organism evidence="4 5">
    <name type="scientific">Absidia repens</name>
    <dbReference type="NCBI Taxonomy" id="90262"/>
    <lineage>
        <taxon>Eukaryota</taxon>
        <taxon>Fungi</taxon>
        <taxon>Fungi incertae sedis</taxon>
        <taxon>Mucoromycota</taxon>
        <taxon>Mucoromycotina</taxon>
        <taxon>Mucoromycetes</taxon>
        <taxon>Mucorales</taxon>
        <taxon>Cunninghamellaceae</taxon>
        <taxon>Absidia</taxon>
    </lineage>
</organism>
<dbReference type="EMBL" id="MCGE01000023">
    <property type="protein sequence ID" value="ORZ10706.1"/>
    <property type="molecule type" value="Genomic_DNA"/>
</dbReference>
<comment type="subcellular location">
    <subcellularLocation>
        <location evidence="1">Peroxisome</location>
    </subcellularLocation>
</comment>
<dbReference type="SUPFAM" id="SSF52096">
    <property type="entry name" value="ClpP/crotonase"/>
    <property type="match status" value="1"/>
</dbReference>
<dbReference type="GO" id="GO:0004165">
    <property type="term" value="F:delta(3)-delta(2)-enoyl-CoA isomerase activity"/>
    <property type="evidence" value="ECO:0007669"/>
    <property type="project" value="UniProtKB-ARBA"/>
</dbReference>
<dbReference type="OrthoDB" id="448450at2759"/>
<proteinExistence type="predicted"/>
<accession>A0A1X2I703</accession>
<dbReference type="Gene3D" id="1.10.12.10">
    <property type="entry name" value="Lyase 2-enoyl-coa Hydratase, Chain A, domain 2"/>
    <property type="match status" value="1"/>
</dbReference>
<name>A0A1X2I703_9FUNG</name>
<dbReference type="InterPro" id="IPR051053">
    <property type="entry name" value="ECH/Chromodomain_protein"/>
</dbReference>
<reference evidence="4 5" key="1">
    <citation type="submission" date="2016-07" db="EMBL/GenBank/DDBJ databases">
        <title>Pervasive Adenine N6-methylation of Active Genes in Fungi.</title>
        <authorList>
            <consortium name="DOE Joint Genome Institute"/>
            <person name="Mondo S.J."/>
            <person name="Dannebaum R.O."/>
            <person name="Kuo R.C."/>
            <person name="Labutti K."/>
            <person name="Haridas S."/>
            <person name="Kuo A."/>
            <person name="Salamov A."/>
            <person name="Ahrendt S.R."/>
            <person name="Lipzen A."/>
            <person name="Sullivan W."/>
            <person name="Andreopoulos W.B."/>
            <person name="Clum A."/>
            <person name="Lindquist E."/>
            <person name="Daum C."/>
            <person name="Ramamoorthy G.K."/>
            <person name="Gryganskyi A."/>
            <person name="Culley D."/>
            <person name="Magnuson J.K."/>
            <person name="James T.Y."/>
            <person name="O'Malley M.A."/>
            <person name="Stajich J.E."/>
            <person name="Spatafora J.W."/>
            <person name="Visel A."/>
            <person name="Grigoriev I.V."/>
        </authorList>
    </citation>
    <scope>NUCLEOTIDE SEQUENCE [LARGE SCALE GENOMIC DNA]</scope>
    <source>
        <strain evidence="4 5">NRRL 1336</strain>
    </source>
</reference>
<evidence type="ECO:0000313" key="5">
    <source>
        <dbReference type="Proteomes" id="UP000193560"/>
    </source>
</evidence>
<keyword evidence="3" id="KW-0413">Isomerase</keyword>
<evidence type="ECO:0000313" key="4">
    <source>
        <dbReference type="EMBL" id="ORZ10706.1"/>
    </source>
</evidence>
<dbReference type="InterPro" id="IPR029045">
    <property type="entry name" value="ClpP/crotonase-like_dom_sf"/>
</dbReference>